<protein>
    <submittedName>
        <fullName evidence="4">GCN5 family acetyltransferase</fullName>
    </submittedName>
</protein>
<evidence type="ECO:0000313" key="5">
    <source>
        <dbReference type="Proteomes" id="UP000054375"/>
    </source>
</evidence>
<name>A0A101S0S4_9ACTN</name>
<keyword evidence="2" id="KW-0012">Acyltransferase</keyword>
<proteinExistence type="predicted"/>
<dbReference type="PANTHER" id="PTHR43877:SF2">
    <property type="entry name" value="AMINOALKYLPHOSPHONATE N-ACETYLTRANSFERASE-RELATED"/>
    <property type="match status" value="1"/>
</dbReference>
<accession>A0A101S0S4</accession>
<comment type="caution">
    <text evidence="4">The sequence shown here is derived from an EMBL/GenBank/DDBJ whole genome shotgun (WGS) entry which is preliminary data.</text>
</comment>
<evidence type="ECO:0000256" key="1">
    <source>
        <dbReference type="ARBA" id="ARBA00022679"/>
    </source>
</evidence>
<evidence type="ECO:0000313" key="4">
    <source>
        <dbReference type="EMBL" id="KUN65223.1"/>
    </source>
</evidence>
<sequence length="162" mass="18254">MTWQLAPEAFDTVDATSLRRDYYDEVASRYWKRPATGEEIDQGLANDGVELLRPPTGQFLVGRYDGEAAACGGLLMLDSERAELTRVYLRPAFRGKKGASLLLELLESEARLLGAARMVLNTRLDLVEARSLYVRHGYQEIPAYCTGLYIDICYGKDLVRRD</sequence>
<dbReference type="GO" id="GO:0016747">
    <property type="term" value="F:acyltransferase activity, transferring groups other than amino-acyl groups"/>
    <property type="evidence" value="ECO:0007669"/>
    <property type="project" value="InterPro"/>
</dbReference>
<dbReference type="InterPro" id="IPR016181">
    <property type="entry name" value="Acyl_CoA_acyltransferase"/>
</dbReference>
<dbReference type="InterPro" id="IPR050832">
    <property type="entry name" value="Bact_Acetyltransf"/>
</dbReference>
<dbReference type="InterPro" id="IPR000182">
    <property type="entry name" value="GNAT_dom"/>
</dbReference>
<evidence type="ECO:0000256" key="2">
    <source>
        <dbReference type="ARBA" id="ARBA00023315"/>
    </source>
</evidence>
<dbReference type="Gene3D" id="3.40.630.30">
    <property type="match status" value="1"/>
</dbReference>
<keyword evidence="5" id="KW-1185">Reference proteome</keyword>
<dbReference type="Pfam" id="PF00583">
    <property type="entry name" value="Acetyltransf_1"/>
    <property type="match status" value="1"/>
</dbReference>
<keyword evidence="1 4" id="KW-0808">Transferase</keyword>
<dbReference type="SUPFAM" id="SSF55729">
    <property type="entry name" value="Acyl-CoA N-acyltransferases (Nat)"/>
    <property type="match status" value="1"/>
</dbReference>
<organism evidence="4 5">
    <name type="scientific">Streptomyces griseorubiginosus</name>
    <dbReference type="NCBI Taxonomy" id="67304"/>
    <lineage>
        <taxon>Bacteria</taxon>
        <taxon>Bacillati</taxon>
        <taxon>Actinomycetota</taxon>
        <taxon>Actinomycetes</taxon>
        <taxon>Kitasatosporales</taxon>
        <taxon>Streptomycetaceae</taxon>
        <taxon>Streptomyces</taxon>
    </lineage>
</organism>
<dbReference type="Proteomes" id="UP000054375">
    <property type="component" value="Unassembled WGS sequence"/>
</dbReference>
<reference evidence="4 5" key="1">
    <citation type="submission" date="2015-10" db="EMBL/GenBank/DDBJ databases">
        <title>Draft genome sequence of Streptomyces griseorubiginosus DSM 40469, type strain for the species Streptomyces griseorubiginosus.</title>
        <authorList>
            <person name="Ruckert C."/>
            <person name="Winkler A."/>
            <person name="Kalinowski J."/>
            <person name="Kampfer P."/>
            <person name="Glaeser S."/>
        </authorList>
    </citation>
    <scope>NUCLEOTIDE SEQUENCE [LARGE SCALE GENOMIC DNA]</scope>
    <source>
        <strain evidence="4 5">DSM 40469</strain>
    </source>
</reference>
<evidence type="ECO:0000259" key="3">
    <source>
        <dbReference type="PROSITE" id="PS51186"/>
    </source>
</evidence>
<dbReference type="PROSITE" id="PS51186">
    <property type="entry name" value="GNAT"/>
    <property type="match status" value="1"/>
</dbReference>
<dbReference type="EMBL" id="LMWV01000017">
    <property type="protein sequence ID" value="KUN65223.1"/>
    <property type="molecule type" value="Genomic_DNA"/>
</dbReference>
<feature type="domain" description="N-acetyltransferase" evidence="3">
    <location>
        <begin position="1"/>
        <end position="159"/>
    </location>
</feature>
<dbReference type="PANTHER" id="PTHR43877">
    <property type="entry name" value="AMINOALKYLPHOSPHONATE N-ACETYLTRANSFERASE-RELATED-RELATED"/>
    <property type="match status" value="1"/>
</dbReference>
<gene>
    <name evidence="4" type="ORF">AQJ54_20500</name>
</gene>
<dbReference type="AlphaFoldDB" id="A0A101S0S4"/>
<dbReference type="RefSeq" id="WP_062239383.1">
    <property type="nucleotide sequence ID" value="NZ_JBEYRZ010000028.1"/>
</dbReference>